<dbReference type="InterPro" id="IPR038269">
    <property type="entry name" value="SCAN_sf"/>
</dbReference>
<dbReference type="PROSITE" id="PS50804">
    <property type="entry name" value="SCAN_BOX"/>
    <property type="match status" value="1"/>
</dbReference>
<reference evidence="3" key="2">
    <citation type="submission" date="2025-09" db="UniProtKB">
        <authorList>
            <consortium name="Ensembl"/>
        </authorList>
    </citation>
    <scope>IDENTIFICATION</scope>
</reference>
<dbReference type="Pfam" id="PF02023">
    <property type="entry name" value="SCAN"/>
    <property type="match status" value="1"/>
</dbReference>
<organism evidence="3 4">
    <name type="scientific">Crocodylus porosus</name>
    <name type="common">Saltwater crocodile</name>
    <name type="synonym">Estuarine crocodile</name>
    <dbReference type="NCBI Taxonomy" id="8502"/>
    <lineage>
        <taxon>Eukaryota</taxon>
        <taxon>Metazoa</taxon>
        <taxon>Chordata</taxon>
        <taxon>Craniata</taxon>
        <taxon>Vertebrata</taxon>
        <taxon>Euteleostomi</taxon>
        <taxon>Archelosauria</taxon>
        <taxon>Archosauria</taxon>
        <taxon>Crocodylia</taxon>
        <taxon>Longirostres</taxon>
        <taxon>Crocodylidae</taxon>
        <taxon>Crocodylus</taxon>
    </lineage>
</organism>
<dbReference type="Proteomes" id="UP000594220">
    <property type="component" value="Unplaced"/>
</dbReference>
<evidence type="ECO:0000259" key="2">
    <source>
        <dbReference type="PROSITE" id="PS50804"/>
    </source>
</evidence>
<name>A0A7M4EU34_CROPO</name>
<feature type="region of interest" description="Disordered" evidence="1">
    <location>
        <begin position="1"/>
        <end position="38"/>
    </location>
</feature>
<accession>A0A7M4EU34</accession>
<dbReference type="GeneTree" id="ENSGT00960000189513"/>
<dbReference type="SUPFAM" id="SSF47353">
    <property type="entry name" value="Retrovirus capsid dimerization domain-like"/>
    <property type="match status" value="1"/>
</dbReference>
<evidence type="ECO:0000313" key="4">
    <source>
        <dbReference type="Proteomes" id="UP000594220"/>
    </source>
</evidence>
<dbReference type="InterPro" id="IPR003309">
    <property type="entry name" value="SCAN_dom"/>
</dbReference>
<sequence length="139" mass="15526">IKPLSSQTPTPACPYSGWGEKGRTSSAPKEYRAQPSEHAGMLRDSETYRQKFWAKKGPQGDLPDQWLRPEEHTSLEIVDKIVLKQFLMDLTGSTQRWAWCHQTKMVGEALCLAEDYGAAEGEGETPKKREVVGLLLPPG</sequence>
<keyword evidence="4" id="KW-1185">Reference proteome</keyword>
<reference evidence="3" key="1">
    <citation type="submission" date="2025-08" db="UniProtKB">
        <authorList>
            <consortium name="Ensembl"/>
        </authorList>
    </citation>
    <scope>IDENTIFICATION</scope>
</reference>
<dbReference type="AlphaFoldDB" id="A0A7M4EU34"/>
<proteinExistence type="predicted"/>
<dbReference type="Gene3D" id="1.10.4020.10">
    <property type="entry name" value="DNA breaking-rejoining enzymes"/>
    <property type="match status" value="1"/>
</dbReference>
<evidence type="ECO:0000256" key="1">
    <source>
        <dbReference type="SAM" id="MobiDB-lite"/>
    </source>
</evidence>
<protein>
    <recommendedName>
        <fullName evidence="2">SCAN box domain-containing protein</fullName>
    </recommendedName>
</protein>
<feature type="compositionally biased region" description="Polar residues" evidence="1">
    <location>
        <begin position="1"/>
        <end position="10"/>
    </location>
</feature>
<feature type="domain" description="SCAN box" evidence="2">
    <location>
        <begin position="61"/>
        <end position="115"/>
    </location>
</feature>
<dbReference type="Ensembl" id="ENSCPRT00005016525.1">
    <property type="protein sequence ID" value="ENSCPRP00005014068.1"/>
    <property type="gene ID" value="ENSCPRG00005009908.1"/>
</dbReference>
<evidence type="ECO:0000313" key="3">
    <source>
        <dbReference type="Ensembl" id="ENSCPRP00005014068.1"/>
    </source>
</evidence>